<dbReference type="AlphaFoldDB" id="A0A0V0S4H9"/>
<dbReference type="EMBL" id="JYDL01000038">
    <property type="protein sequence ID" value="KRX21648.1"/>
    <property type="molecule type" value="Genomic_DNA"/>
</dbReference>
<reference evidence="1 2" key="1">
    <citation type="submission" date="2015-01" db="EMBL/GenBank/DDBJ databases">
        <title>Evolution of Trichinella species and genotypes.</title>
        <authorList>
            <person name="Korhonen P.K."/>
            <person name="Edoardo P."/>
            <person name="Giuseppe L.R."/>
            <person name="Gasser R.B."/>
        </authorList>
    </citation>
    <scope>NUCLEOTIDE SEQUENCE [LARGE SCALE GENOMIC DNA]</scope>
    <source>
        <strain evidence="1">ISS37</strain>
    </source>
</reference>
<evidence type="ECO:0000313" key="2">
    <source>
        <dbReference type="Proteomes" id="UP000054630"/>
    </source>
</evidence>
<name>A0A0V0S4H9_9BILA</name>
<protein>
    <submittedName>
        <fullName evidence="1">Uncharacterized protein</fullName>
    </submittedName>
</protein>
<gene>
    <name evidence="1" type="ORF">T07_12281</name>
</gene>
<proteinExistence type="predicted"/>
<dbReference type="OrthoDB" id="5930167at2759"/>
<dbReference type="Proteomes" id="UP000054630">
    <property type="component" value="Unassembled WGS sequence"/>
</dbReference>
<sequence>LLGGYKATWILLRSPLIPLKSYSYAIFLAISRQIRIYETFWKVPRQTNAYVSNKLPLKLPCAYLNTQERSRTETFLKRIQDG</sequence>
<accession>A0A0V0S4H9</accession>
<feature type="non-terminal residue" evidence="1">
    <location>
        <position position="1"/>
    </location>
</feature>
<comment type="caution">
    <text evidence="1">The sequence shown here is derived from an EMBL/GenBank/DDBJ whole genome shotgun (WGS) entry which is preliminary data.</text>
</comment>
<organism evidence="1 2">
    <name type="scientific">Trichinella nelsoni</name>
    <dbReference type="NCBI Taxonomy" id="6336"/>
    <lineage>
        <taxon>Eukaryota</taxon>
        <taxon>Metazoa</taxon>
        <taxon>Ecdysozoa</taxon>
        <taxon>Nematoda</taxon>
        <taxon>Enoplea</taxon>
        <taxon>Dorylaimia</taxon>
        <taxon>Trichinellida</taxon>
        <taxon>Trichinellidae</taxon>
        <taxon>Trichinella</taxon>
    </lineage>
</organism>
<evidence type="ECO:0000313" key="1">
    <source>
        <dbReference type="EMBL" id="KRX21648.1"/>
    </source>
</evidence>
<keyword evidence="2" id="KW-1185">Reference proteome</keyword>